<dbReference type="EMBL" id="JBHMDO010000034">
    <property type="protein sequence ID" value="MFB9328654.1"/>
    <property type="molecule type" value="Genomic_DNA"/>
</dbReference>
<dbReference type="InterPro" id="IPR026838">
    <property type="entry name" value="YheC/D"/>
</dbReference>
<comment type="caution">
    <text evidence="1">The sequence shown here is derived from an EMBL/GenBank/DDBJ whole genome shotgun (WGS) entry which is preliminary data.</text>
</comment>
<proteinExistence type="predicted"/>
<dbReference type="Proteomes" id="UP001589747">
    <property type="component" value="Unassembled WGS sequence"/>
</dbReference>
<sequence>MSKFIGSKWKKTVAIQKDERVARCIPETVLMILMTKENLSRLLKRYGMVYIKPEHGTCGNGVKRYLVQRGINLLPYDGKRMKQNSFLSEGENEITINSRGFTYCGITYFEGKASKI</sequence>
<protein>
    <submittedName>
        <fullName evidence="1">YheC/YheD family protein</fullName>
    </submittedName>
</protein>
<dbReference type="RefSeq" id="WP_377498165.1">
    <property type="nucleotide sequence ID" value="NZ_JBHMDO010000034.1"/>
</dbReference>
<evidence type="ECO:0000313" key="1">
    <source>
        <dbReference type="EMBL" id="MFB9328654.1"/>
    </source>
</evidence>
<dbReference type="Pfam" id="PF14398">
    <property type="entry name" value="ATPgrasp_YheCD"/>
    <property type="match status" value="1"/>
</dbReference>
<evidence type="ECO:0000313" key="2">
    <source>
        <dbReference type="Proteomes" id="UP001589747"/>
    </source>
</evidence>
<accession>A0ABV5KTX8</accession>
<organism evidence="1 2">
    <name type="scientific">Paenibacillus aurantiacus</name>
    <dbReference type="NCBI Taxonomy" id="1936118"/>
    <lineage>
        <taxon>Bacteria</taxon>
        <taxon>Bacillati</taxon>
        <taxon>Bacillota</taxon>
        <taxon>Bacilli</taxon>
        <taxon>Bacillales</taxon>
        <taxon>Paenibacillaceae</taxon>
        <taxon>Paenibacillus</taxon>
    </lineage>
</organism>
<keyword evidence="2" id="KW-1185">Reference proteome</keyword>
<reference evidence="1 2" key="1">
    <citation type="submission" date="2024-09" db="EMBL/GenBank/DDBJ databases">
        <authorList>
            <person name="Sun Q."/>
            <person name="Mori K."/>
        </authorList>
    </citation>
    <scope>NUCLEOTIDE SEQUENCE [LARGE SCALE GENOMIC DNA]</scope>
    <source>
        <strain evidence="1 2">TISTR 2452</strain>
    </source>
</reference>
<gene>
    <name evidence="1" type="ORF">ACFFSY_22190</name>
</gene>
<name>A0ABV5KTX8_9BACL</name>